<keyword evidence="2" id="KW-1185">Reference proteome</keyword>
<dbReference type="Proteomes" id="UP000699042">
    <property type="component" value="Unassembled WGS sequence"/>
</dbReference>
<gene>
    <name evidence="1" type="ORF">JMJ77_007646</name>
</gene>
<accession>A0A9P7ULB4</accession>
<dbReference type="AlphaFoldDB" id="A0A9P7ULB4"/>
<organism evidence="1 2">
    <name type="scientific">Colletotrichum scovillei</name>
    <dbReference type="NCBI Taxonomy" id="1209932"/>
    <lineage>
        <taxon>Eukaryota</taxon>
        <taxon>Fungi</taxon>
        <taxon>Dikarya</taxon>
        <taxon>Ascomycota</taxon>
        <taxon>Pezizomycotina</taxon>
        <taxon>Sordariomycetes</taxon>
        <taxon>Hypocreomycetidae</taxon>
        <taxon>Glomerellales</taxon>
        <taxon>Glomerellaceae</taxon>
        <taxon>Colletotrichum</taxon>
        <taxon>Colletotrichum acutatum species complex</taxon>
    </lineage>
</organism>
<evidence type="ECO:0000313" key="2">
    <source>
        <dbReference type="Proteomes" id="UP000699042"/>
    </source>
</evidence>
<reference evidence="1" key="1">
    <citation type="submission" date="2021-05" db="EMBL/GenBank/DDBJ databases">
        <title>Comparative genomics of three Colletotrichum scovillei strains and genetic complementation revealed genes involved fungal growth and virulence on chili pepper.</title>
        <authorList>
            <person name="Hsieh D.-K."/>
            <person name="Chuang S.-C."/>
            <person name="Chen C.-Y."/>
            <person name="Chao Y.-T."/>
            <person name="Lu M.-Y.J."/>
            <person name="Lee M.-H."/>
            <person name="Shih M.-C."/>
        </authorList>
    </citation>
    <scope>NUCLEOTIDE SEQUENCE</scope>
    <source>
        <strain evidence="1">Coll-153</strain>
    </source>
</reference>
<evidence type="ECO:0000313" key="1">
    <source>
        <dbReference type="EMBL" id="KAG7055180.1"/>
    </source>
</evidence>
<proteinExistence type="predicted"/>
<comment type="caution">
    <text evidence="1">The sequence shown here is derived from an EMBL/GenBank/DDBJ whole genome shotgun (WGS) entry which is preliminary data.</text>
</comment>
<sequence length="125" mass="13746">MLRIVSKPTSCNQPGRSYQASQVSANDILVQPHLFLPRCLQASAVNRISHAFPAFLLCPKTCTPIAVPLIWTGKFKAISVMAPLILEHRPPSINTSFHFPCQLSWLAYRPAATVLGEHKPAQQGC</sequence>
<name>A0A9P7ULB4_9PEZI</name>
<protein>
    <submittedName>
        <fullName evidence="1">Uncharacterized protein</fullName>
    </submittedName>
</protein>
<dbReference type="EMBL" id="JAESDN010000002">
    <property type="protein sequence ID" value="KAG7055180.1"/>
    <property type="molecule type" value="Genomic_DNA"/>
</dbReference>